<feature type="domain" description="Tyr recombinase" evidence="2">
    <location>
        <begin position="1"/>
        <end position="60"/>
    </location>
</feature>
<evidence type="ECO:0000313" key="4">
    <source>
        <dbReference type="Proteomes" id="UP000286595"/>
    </source>
</evidence>
<dbReference type="InterPro" id="IPR013762">
    <property type="entry name" value="Integrase-like_cat_sf"/>
</dbReference>
<proteinExistence type="predicted"/>
<accession>A0A414U9R5</accession>
<keyword evidence="1" id="KW-0233">DNA recombination</keyword>
<sequence>MNPDDYCWHDLRHTYATLLKKNINNLKVISKLLGHSTVDMTEDVYIDDQRDIIDTSSIMTKYVDSLYDKIHMSDKSEELDMSKISDAFLKIR</sequence>
<dbReference type="EMBL" id="QRIM01000015">
    <property type="protein sequence ID" value="RHG59218.1"/>
    <property type="molecule type" value="Genomic_DNA"/>
</dbReference>
<dbReference type="GO" id="GO:0006310">
    <property type="term" value="P:DNA recombination"/>
    <property type="evidence" value="ECO:0007669"/>
    <property type="project" value="UniProtKB-KW"/>
</dbReference>
<dbReference type="Pfam" id="PF00589">
    <property type="entry name" value="Phage_integrase"/>
    <property type="match status" value="1"/>
</dbReference>
<organism evidence="3 4">
    <name type="scientific">Coprococcus comes</name>
    <dbReference type="NCBI Taxonomy" id="410072"/>
    <lineage>
        <taxon>Bacteria</taxon>
        <taxon>Bacillati</taxon>
        <taxon>Bacillota</taxon>
        <taxon>Clostridia</taxon>
        <taxon>Lachnospirales</taxon>
        <taxon>Lachnospiraceae</taxon>
        <taxon>Coprococcus</taxon>
    </lineage>
</organism>
<evidence type="ECO:0000259" key="2">
    <source>
        <dbReference type="PROSITE" id="PS51898"/>
    </source>
</evidence>
<reference evidence="3 4" key="1">
    <citation type="submission" date="2018-08" db="EMBL/GenBank/DDBJ databases">
        <title>A genome reference for cultivated species of the human gut microbiota.</title>
        <authorList>
            <person name="Zou Y."/>
            <person name="Xue W."/>
            <person name="Luo G."/>
        </authorList>
    </citation>
    <scope>NUCLEOTIDE SEQUENCE [LARGE SCALE GENOMIC DNA]</scope>
    <source>
        <strain evidence="3 4">AM22-12LB</strain>
    </source>
</reference>
<dbReference type="Gene3D" id="1.10.443.10">
    <property type="entry name" value="Intergrase catalytic core"/>
    <property type="match status" value="1"/>
</dbReference>
<dbReference type="GO" id="GO:0015074">
    <property type="term" value="P:DNA integration"/>
    <property type="evidence" value="ECO:0007669"/>
    <property type="project" value="InterPro"/>
</dbReference>
<dbReference type="InterPro" id="IPR002104">
    <property type="entry name" value="Integrase_catalytic"/>
</dbReference>
<name>A0A414U9R5_9FIRM</name>
<evidence type="ECO:0000313" key="3">
    <source>
        <dbReference type="EMBL" id="RHG59218.1"/>
    </source>
</evidence>
<protein>
    <recommendedName>
        <fullName evidence="2">Tyr recombinase domain-containing protein</fullName>
    </recommendedName>
</protein>
<evidence type="ECO:0000256" key="1">
    <source>
        <dbReference type="ARBA" id="ARBA00023172"/>
    </source>
</evidence>
<dbReference type="RefSeq" id="WP_118218877.1">
    <property type="nucleotide sequence ID" value="NZ_QRIM01000015.1"/>
</dbReference>
<dbReference type="Proteomes" id="UP000286595">
    <property type="component" value="Unassembled WGS sequence"/>
</dbReference>
<dbReference type="AlphaFoldDB" id="A0A414U9R5"/>
<dbReference type="SUPFAM" id="SSF56349">
    <property type="entry name" value="DNA breaking-rejoining enzymes"/>
    <property type="match status" value="1"/>
</dbReference>
<dbReference type="PROSITE" id="PS51898">
    <property type="entry name" value="TYR_RECOMBINASE"/>
    <property type="match status" value="1"/>
</dbReference>
<comment type="caution">
    <text evidence="3">The sequence shown here is derived from an EMBL/GenBank/DDBJ whole genome shotgun (WGS) entry which is preliminary data.</text>
</comment>
<dbReference type="GO" id="GO:0003677">
    <property type="term" value="F:DNA binding"/>
    <property type="evidence" value="ECO:0007669"/>
    <property type="project" value="InterPro"/>
</dbReference>
<dbReference type="InterPro" id="IPR011010">
    <property type="entry name" value="DNA_brk_join_enz"/>
</dbReference>
<gene>
    <name evidence="3" type="ORF">DW252_12490</name>
</gene>